<evidence type="ECO:0000256" key="1">
    <source>
        <dbReference type="ARBA" id="ARBA00008683"/>
    </source>
</evidence>
<gene>
    <name evidence="6" type="ordered locus">Igag_0832</name>
</gene>
<dbReference type="Proteomes" id="UP000001304">
    <property type="component" value="Chromosome"/>
</dbReference>
<dbReference type="GO" id="GO:0006508">
    <property type="term" value="P:proteolysis"/>
    <property type="evidence" value="ECO:0007669"/>
    <property type="project" value="UniProtKB-KW"/>
</dbReference>
<dbReference type="InterPro" id="IPR004635">
    <property type="entry name" value="Pept_S49_SppA"/>
</dbReference>
<dbReference type="InterPro" id="IPR029045">
    <property type="entry name" value="ClpP/crotonase-like_dom_sf"/>
</dbReference>
<protein>
    <submittedName>
        <fullName evidence="6">Signal peptide peptidase SppA, 36K type</fullName>
    </submittedName>
</protein>
<organism evidence="6 7">
    <name type="scientific">Ignisphaera aggregans (strain DSM 17230 / JCM 13409 / AQ1.S1)</name>
    <dbReference type="NCBI Taxonomy" id="583356"/>
    <lineage>
        <taxon>Archaea</taxon>
        <taxon>Thermoproteota</taxon>
        <taxon>Thermoprotei</taxon>
        <taxon>Desulfurococcales</taxon>
        <taxon>Desulfurococcaceae</taxon>
        <taxon>Ignisphaera</taxon>
    </lineage>
</organism>
<dbReference type="Gene3D" id="3.90.226.10">
    <property type="entry name" value="2-enoyl-CoA Hydratase, Chain A, domain 1"/>
    <property type="match status" value="1"/>
</dbReference>
<dbReference type="CDD" id="cd07023">
    <property type="entry name" value="S49_Sppa_N_C"/>
    <property type="match status" value="1"/>
</dbReference>
<keyword evidence="4" id="KW-0720">Serine protease</keyword>
<keyword evidence="7" id="KW-1185">Reference proteome</keyword>
<feature type="domain" description="Peptidase S49" evidence="5">
    <location>
        <begin position="102"/>
        <end position="253"/>
    </location>
</feature>
<sequence length="319" mass="34596">MLIIVIAIIVIASIALTIALQLLIPSPLSIFTPPTPYIALIELHGTIDYEQPLFSGSTITPKTVSELVNKILSDPYAKAVVVVVNSPGGTMAAFEIYSILKKLSSEKIVIVYITNIAASGGYLIALPAREIIANPSATIGSVGAIATIINVHNLLQKLGINVTIVKSGELKDVGSMYRETTETDIETIKSLVDSIANEFIEKVIECRGNKIKNISEIRRAGVYPAREAKELGLIDDIGDLDYAINRARQLAGLPPTTPIKRIEPTKPSLLDIILGRVETQVTPTPRTPRSIEILLIWPPQDYALDIALRYGITTEIVAR</sequence>
<keyword evidence="2" id="KW-0645">Protease</keyword>
<proteinExistence type="inferred from homology"/>
<dbReference type="EMBL" id="CP002098">
    <property type="protein sequence ID" value="ADM27655.1"/>
    <property type="molecule type" value="Genomic_DNA"/>
</dbReference>
<evidence type="ECO:0000313" key="6">
    <source>
        <dbReference type="EMBL" id="ADM27655.1"/>
    </source>
</evidence>
<evidence type="ECO:0000313" key="7">
    <source>
        <dbReference type="Proteomes" id="UP000001304"/>
    </source>
</evidence>
<name>E0STN9_IGNAA</name>
<dbReference type="AlphaFoldDB" id="E0STN9"/>
<dbReference type="InterPro" id="IPR002142">
    <property type="entry name" value="Peptidase_S49"/>
</dbReference>
<dbReference type="PANTHER" id="PTHR42987:SF4">
    <property type="entry name" value="PROTEASE SOHB-RELATED"/>
    <property type="match status" value="1"/>
</dbReference>
<keyword evidence="3" id="KW-0378">Hydrolase</keyword>
<dbReference type="InterPro" id="IPR047272">
    <property type="entry name" value="S49_SppA_C"/>
</dbReference>
<reference evidence="6 7" key="1">
    <citation type="journal article" date="2010" name="Stand. Genomic Sci.">
        <title>Complete genome sequence of Ignisphaera aggregans type strain (AQ1.S1).</title>
        <authorList>
            <person name="Goker M."/>
            <person name="Held B."/>
            <person name="Lapidus A."/>
            <person name="Nolan M."/>
            <person name="Spring S."/>
            <person name="Yasawong M."/>
            <person name="Lucas S."/>
            <person name="Glavina Del Rio T."/>
            <person name="Tice H."/>
            <person name="Cheng J.F."/>
            <person name="Goodwin L."/>
            <person name="Tapia R."/>
            <person name="Pitluck S."/>
            <person name="Liolios K."/>
            <person name="Ivanova N."/>
            <person name="Mavromatis K."/>
            <person name="Mikhailova N."/>
            <person name="Pati A."/>
            <person name="Chen A."/>
            <person name="Palaniappan K."/>
            <person name="Brambilla E."/>
            <person name="Land M."/>
            <person name="Hauser L."/>
            <person name="Chang Y.J."/>
            <person name="Jeffries C.D."/>
            <person name="Brettin T."/>
            <person name="Detter J.C."/>
            <person name="Han C."/>
            <person name="Rohde M."/>
            <person name="Sikorski J."/>
            <person name="Woyke T."/>
            <person name="Bristow J."/>
            <person name="Eisen J.A."/>
            <person name="Markowitz V."/>
            <person name="Hugenholtz P."/>
            <person name="Kyrpides N.C."/>
            <person name="Klenk H.P."/>
        </authorList>
    </citation>
    <scope>NUCLEOTIDE SEQUENCE [LARGE SCALE GENOMIC DNA]</scope>
    <source>
        <strain evidence="7">DSM 17230 / JCM 13409 / AQ1.S1</strain>
    </source>
</reference>
<dbReference type="NCBIfam" id="TIGR00706">
    <property type="entry name" value="SppA_dom"/>
    <property type="match status" value="1"/>
</dbReference>
<comment type="similarity">
    <text evidence="1">Belongs to the peptidase S49 family.</text>
</comment>
<evidence type="ECO:0000256" key="4">
    <source>
        <dbReference type="ARBA" id="ARBA00022825"/>
    </source>
</evidence>
<dbReference type="STRING" id="583356.Igag_0832"/>
<evidence type="ECO:0000256" key="2">
    <source>
        <dbReference type="ARBA" id="ARBA00022670"/>
    </source>
</evidence>
<dbReference type="Pfam" id="PF01343">
    <property type="entry name" value="Peptidase_S49"/>
    <property type="match status" value="1"/>
</dbReference>
<dbReference type="PANTHER" id="PTHR42987">
    <property type="entry name" value="PEPTIDASE S49"/>
    <property type="match status" value="1"/>
</dbReference>
<evidence type="ECO:0000256" key="3">
    <source>
        <dbReference type="ARBA" id="ARBA00022801"/>
    </source>
</evidence>
<dbReference type="KEGG" id="iag:Igag_0832"/>
<evidence type="ECO:0000259" key="5">
    <source>
        <dbReference type="Pfam" id="PF01343"/>
    </source>
</evidence>
<dbReference type="BioCyc" id="IAGG583356:GHAH-821-MONOMER"/>
<dbReference type="GO" id="GO:0008236">
    <property type="term" value="F:serine-type peptidase activity"/>
    <property type="evidence" value="ECO:0007669"/>
    <property type="project" value="UniProtKB-KW"/>
</dbReference>
<accession>E0STN9</accession>
<dbReference type="HOGENOM" id="CLU_046540_0_0_2"/>
<dbReference type="SUPFAM" id="SSF52096">
    <property type="entry name" value="ClpP/crotonase"/>
    <property type="match status" value="1"/>
</dbReference>